<gene>
    <name evidence="4" type="ORF">AUP43_14565</name>
</gene>
<dbReference type="EMBL" id="LPXN01000167">
    <property type="protein sequence ID" value="KZC99609.1"/>
    <property type="molecule type" value="Genomic_DNA"/>
</dbReference>
<accession>A0A154VE95</accession>
<name>A0A154VE95_9PROT</name>
<evidence type="ECO:0000259" key="3">
    <source>
        <dbReference type="PROSITE" id="PS51186"/>
    </source>
</evidence>
<protein>
    <submittedName>
        <fullName evidence="4">GNAT family acetyltransferase</fullName>
    </submittedName>
</protein>
<evidence type="ECO:0000313" key="4">
    <source>
        <dbReference type="EMBL" id="KZC99609.1"/>
    </source>
</evidence>
<dbReference type="SUPFAM" id="SSF55729">
    <property type="entry name" value="Acyl-CoA N-acyltransferases (Nat)"/>
    <property type="match status" value="1"/>
</dbReference>
<dbReference type="InterPro" id="IPR050832">
    <property type="entry name" value="Bact_Acetyltransf"/>
</dbReference>
<keyword evidence="2" id="KW-0012">Acyltransferase</keyword>
<dbReference type="PROSITE" id="PS51186">
    <property type="entry name" value="GNAT"/>
    <property type="match status" value="1"/>
</dbReference>
<dbReference type="InterPro" id="IPR000182">
    <property type="entry name" value="GNAT_dom"/>
</dbReference>
<dbReference type="Pfam" id="PF00583">
    <property type="entry name" value="Acetyltransf_1"/>
    <property type="match status" value="1"/>
</dbReference>
<dbReference type="GO" id="GO:0016747">
    <property type="term" value="F:acyltransferase activity, transferring groups other than amino-acyl groups"/>
    <property type="evidence" value="ECO:0007669"/>
    <property type="project" value="InterPro"/>
</dbReference>
<dbReference type="STRING" id="580166.AUP43_14565"/>
<keyword evidence="1 4" id="KW-0808">Transferase</keyword>
<dbReference type="PANTHER" id="PTHR43877:SF2">
    <property type="entry name" value="AMINOALKYLPHOSPHONATE N-ACETYLTRANSFERASE-RELATED"/>
    <property type="match status" value="1"/>
</dbReference>
<dbReference type="InterPro" id="IPR016181">
    <property type="entry name" value="Acyl_CoA_acyltransferase"/>
</dbReference>
<dbReference type="OrthoDB" id="9789603at2"/>
<keyword evidence="5" id="KW-1185">Reference proteome</keyword>
<dbReference type="Gene3D" id="3.40.630.30">
    <property type="match status" value="1"/>
</dbReference>
<comment type="caution">
    <text evidence="4">The sequence shown here is derived from an EMBL/GenBank/DDBJ whole genome shotgun (WGS) entry which is preliminary data.</text>
</comment>
<dbReference type="RefSeq" id="WP_067560070.1">
    <property type="nucleotide sequence ID" value="NZ_LPXN01000167.1"/>
</dbReference>
<feature type="domain" description="N-acetyltransferase" evidence="3">
    <location>
        <begin position="4"/>
        <end position="152"/>
    </location>
</feature>
<proteinExistence type="predicted"/>
<evidence type="ECO:0000256" key="1">
    <source>
        <dbReference type="ARBA" id="ARBA00022679"/>
    </source>
</evidence>
<evidence type="ECO:0000313" key="5">
    <source>
        <dbReference type="Proteomes" id="UP000076400"/>
    </source>
</evidence>
<sequence>MSDIIFRDATRADVPVVIRLLADDALGAARERLEERLPAAYYDAFAAIEADPNNRLLVAEREGRLVGCAQLTFIPGLSLIGMTRAQIEAVRVDSTARGHGIGEALIRHCIALSRAAGCGLVQLTTDKSRVDAHRFYERLGFVGSHLGMKLKF</sequence>
<dbReference type="CDD" id="cd04301">
    <property type="entry name" value="NAT_SF"/>
    <property type="match status" value="1"/>
</dbReference>
<reference evidence="4 5" key="1">
    <citation type="submission" date="2015-12" db="EMBL/GenBank/DDBJ databases">
        <title>Genome sequence of Oceanibaculum pacificum MCCC 1A02656.</title>
        <authorList>
            <person name="Lu L."/>
            <person name="Lai Q."/>
            <person name="Shao Z."/>
            <person name="Qian P."/>
        </authorList>
    </citation>
    <scope>NUCLEOTIDE SEQUENCE [LARGE SCALE GENOMIC DNA]</scope>
    <source>
        <strain evidence="4 5">MCCC 1A02656</strain>
    </source>
</reference>
<dbReference type="Proteomes" id="UP000076400">
    <property type="component" value="Unassembled WGS sequence"/>
</dbReference>
<organism evidence="4 5">
    <name type="scientific">Oceanibaculum pacificum</name>
    <dbReference type="NCBI Taxonomy" id="580166"/>
    <lineage>
        <taxon>Bacteria</taxon>
        <taxon>Pseudomonadati</taxon>
        <taxon>Pseudomonadota</taxon>
        <taxon>Alphaproteobacteria</taxon>
        <taxon>Rhodospirillales</taxon>
        <taxon>Oceanibaculaceae</taxon>
        <taxon>Oceanibaculum</taxon>
    </lineage>
</organism>
<dbReference type="PANTHER" id="PTHR43877">
    <property type="entry name" value="AMINOALKYLPHOSPHONATE N-ACETYLTRANSFERASE-RELATED-RELATED"/>
    <property type="match status" value="1"/>
</dbReference>
<dbReference type="AlphaFoldDB" id="A0A154VE95"/>
<evidence type="ECO:0000256" key="2">
    <source>
        <dbReference type="ARBA" id="ARBA00023315"/>
    </source>
</evidence>